<evidence type="ECO:0000256" key="1">
    <source>
        <dbReference type="SAM" id="MobiDB-lite"/>
    </source>
</evidence>
<sequence length="107" mass="11812">MDPRCPNAPPPTHMQMPQPTQQYNLQLTVTYSLIQSHTHAQTRINTHTLAHMHAKIVDMGLSTDNPVEKAPSEEPSTSGAESRPQLQDTNTGPEERCGRHQPPPGTL</sequence>
<name>A0AAV1GDG0_XYRNO</name>
<protein>
    <submittedName>
        <fullName evidence="2">Uncharacterized protein</fullName>
    </submittedName>
</protein>
<feature type="compositionally biased region" description="Polar residues" evidence="1">
    <location>
        <begin position="74"/>
        <end position="92"/>
    </location>
</feature>
<proteinExistence type="predicted"/>
<dbReference type="EMBL" id="OY660876">
    <property type="protein sequence ID" value="CAJ1070583.1"/>
    <property type="molecule type" value="Genomic_DNA"/>
</dbReference>
<reference evidence="2" key="1">
    <citation type="submission" date="2023-08" db="EMBL/GenBank/DDBJ databases">
        <authorList>
            <person name="Alioto T."/>
            <person name="Alioto T."/>
            <person name="Gomez Garrido J."/>
        </authorList>
    </citation>
    <scope>NUCLEOTIDE SEQUENCE</scope>
</reference>
<accession>A0AAV1GDG0</accession>
<evidence type="ECO:0000313" key="3">
    <source>
        <dbReference type="Proteomes" id="UP001178508"/>
    </source>
</evidence>
<keyword evidence="3" id="KW-1185">Reference proteome</keyword>
<evidence type="ECO:0000313" key="2">
    <source>
        <dbReference type="EMBL" id="CAJ1070583.1"/>
    </source>
</evidence>
<dbReference type="Proteomes" id="UP001178508">
    <property type="component" value="Chromosome 13"/>
</dbReference>
<feature type="compositionally biased region" description="Pro residues" evidence="1">
    <location>
        <begin position="1"/>
        <end position="12"/>
    </location>
</feature>
<gene>
    <name evidence="2" type="ORF">XNOV1_A002036</name>
</gene>
<feature type="region of interest" description="Disordered" evidence="1">
    <location>
        <begin position="59"/>
        <end position="107"/>
    </location>
</feature>
<organism evidence="2 3">
    <name type="scientific">Xyrichtys novacula</name>
    <name type="common">Pearly razorfish</name>
    <name type="synonym">Hemipteronotus novacula</name>
    <dbReference type="NCBI Taxonomy" id="13765"/>
    <lineage>
        <taxon>Eukaryota</taxon>
        <taxon>Metazoa</taxon>
        <taxon>Chordata</taxon>
        <taxon>Craniata</taxon>
        <taxon>Vertebrata</taxon>
        <taxon>Euteleostomi</taxon>
        <taxon>Actinopterygii</taxon>
        <taxon>Neopterygii</taxon>
        <taxon>Teleostei</taxon>
        <taxon>Neoteleostei</taxon>
        <taxon>Acanthomorphata</taxon>
        <taxon>Eupercaria</taxon>
        <taxon>Labriformes</taxon>
        <taxon>Labridae</taxon>
        <taxon>Xyrichtys</taxon>
    </lineage>
</organism>
<feature type="region of interest" description="Disordered" evidence="1">
    <location>
        <begin position="1"/>
        <end position="20"/>
    </location>
</feature>
<dbReference type="AlphaFoldDB" id="A0AAV1GDG0"/>